<feature type="region of interest" description="Disordered" evidence="1">
    <location>
        <begin position="1"/>
        <end position="68"/>
    </location>
</feature>
<organism evidence="2 3">
    <name type="scientific">Extremus antarcticus</name>
    <dbReference type="NCBI Taxonomy" id="702011"/>
    <lineage>
        <taxon>Eukaryota</taxon>
        <taxon>Fungi</taxon>
        <taxon>Dikarya</taxon>
        <taxon>Ascomycota</taxon>
        <taxon>Pezizomycotina</taxon>
        <taxon>Dothideomycetes</taxon>
        <taxon>Dothideomycetidae</taxon>
        <taxon>Mycosphaerellales</taxon>
        <taxon>Extremaceae</taxon>
        <taxon>Extremus</taxon>
    </lineage>
</organism>
<evidence type="ECO:0000256" key="1">
    <source>
        <dbReference type="SAM" id="MobiDB-lite"/>
    </source>
</evidence>
<gene>
    <name evidence="2" type="ORF">LTR09_003934</name>
</gene>
<dbReference type="Proteomes" id="UP001271007">
    <property type="component" value="Unassembled WGS sequence"/>
</dbReference>
<dbReference type="AlphaFoldDB" id="A0AAJ0DJM4"/>
<sequence length="139" mass="15535">MPPRPIRPKDEPDGTYGKETTPESKISRRKAVSSACIPCRKRKSKDADSDHRRKGALKRDPQSLQQQNDALDVIVASLRSLPETEAVSLLHNLRNETSPEMLAAALRSNVRLPHSYTPQTLEADLADEVTQTRADPRSR</sequence>
<keyword evidence="3" id="KW-1185">Reference proteome</keyword>
<reference evidence="2" key="1">
    <citation type="submission" date="2023-04" db="EMBL/GenBank/DDBJ databases">
        <title>Black Yeasts Isolated from many extreme environments.</title>
        <authorList>
            <person name="Coleine C."/>
            <person name="Stajich J.E."/>
            <person name="Selbmann L."/>
        </authorList>
    </citation>
    <scope>NUCLEOTIDE SEQUENCE</scope>
    <source>
        <strain evidence="2">CCFEE 5312</strain>
    </source>
</reference>
<protein>
    <submittedName>
        <fullName evidence="2">Uncharacterized protein</fullName>
    </submittedName>
</protein>
<evidence type="ECO:0000313" key="2">
    <source>
        <dbReference type="EMBL" id="KAK3055380.1"/>
    </source>
</evidence>
<accession>A0AAJ0DJM4</accession>
<name>A0AAJ0DJM4_9PEZI</name>
<comment type="caution">
    <text evidence="2">The sequence shown here is derived from an EMBL/GenBank/DDBJ whole genome shotgun (WGS) entry which is preliminary data.</text>
</comment>
<feature type="compositionally biased region" description="Basic and acidic residues" evidence="1">
    <location>
        <begin position="45"/>
        <end position="61"/>
    </location>
</feature>
<evidence type="ECO:0000313" key="3">
    <source>
        <dbReference type="Proteomes" id="UP001271007"/>
    </source>
</evidence>
<feature type="region of interest" description="Disordered" evidence="1">
    <location>
        <begin position="118"/>
        <end position="139"/>
    </location>
</feature>
<proteinExistence type="predicted"/>
<dbReference type="EMBL" id="JAWDJX010000009">
    <property type="protein sequence ID" value="KAK3055380.1"/>
    <property type="molecule type" value="Genomic_DNA"/>
</dbReference>